<evidence type="ECO:0000256" key="8">
    <source>
        <dbReference type="ARBA" id="ARBA00047899"/>
    </source>
</evidence>
<name>A0A2Z3YNS7_9CORY</name>
<feature type="compositionally biased region" description="Low complexity" evidence="11">
    <location>
        <begin position="545"/>
        <end position="561"/>
    </location>
</feature>
<keyword evidence="2" id="KW-0723">Serine/threonine-protein kinase</keyword>
<dbReference type="PANTHER" id="PTHR43289">
    <property type="entry name" value="MITOGEN-ACTIVATED PROTEIN KINASE KINASE KINASE 20-RELATED"/>
    <property type="match status" value="1"/>
</dbReference>
<evidence type="ECO:0000256" key="9">
    <source>
        <dbReference type="ARBA" id="ARBA00048679"/>
    </source>
</evidence>
<feature type="domain" description="PASTA" evidence="14">
    <location>
        <begin position="636"/>
        <end position="705"/>
    </location>
</feature>
<dbReference type="SMART" id="SM00220">
    <property type="entry name" value="S_TKc"/>
    <property type="match status" value="1"/>
</dbReference>
<keyword evidence="6 15" id="KW-0418">Kinase</keyword>
<feature type="transmembrane region" description="Helical" evidence="12">
    <location>
        <begin position="402"/>
        <end position="426"/>
    </location>
</feature>
<organism evidence="15 16">
    <name type="scientific">Corynebacterium provencense</name>
    <dbReference type="NCBI Taxonomy" id="1737425"/>
    <lineage>
        <taxon>Bacteria</taxon>
        <taxon>Bacillati</taxon>
        <taxon>Actinomycetota</taxon>
        <taxon>Actinomycetes</taxon>
        <taxon>Mycobacteriales</taxon>
        <taxon>Corynebacteriaceae</taxon>
        <taxon>Corynebacterium</taxon>
    </lineage>
</organism>
<comment type="catalytic activity">
    <reaction evidence="9">
        <text>L-seryl-[protein] + ATP = O-phospho-L-seryl-[protein] + ADP + H(+)</text>
        <dbReference type="Rhea" id="RHEA:17989"/>
        <dbReference type="Rhea" id="RHEA-COMP:9863"/>
        <dbReference type="Rhea" id="RHEA-COMP:11604"/>
        <dbReference type="ChEBI" id="CHEBI:15378"/>
        <dbReference type="ChEBI" id="CHEBI:29999"/>
        <dbReference type="ChEBI" id="CHEBI:30616"/>
        <dbReference type="ChEBI" id="CHEBI:83421"/>
        <dbReference type="ChEBI" id="CHEBI:456216"/>
        <dbReference type="EC" id="2.7.11.1"/>
    </reaction>
</comment>
<dbReference type="CDD" id="cd14014">
    <property type="entry name" value="STKc_PknB_like"/>
    <property type="match status" value="1"/>
</dbReference>
<evidence type="ECO:0000259" key="13">
    <source>
        <dbReference type="PROSITE" id="PS50011"/>
    </source>
</evidence>
<keyword evidence="16" id="KW-1185">Reference proteome</keyword>
<dbReference type="KEGG" id="cpre:Csp1_00920"/>
<dbReference type="InterPro" id="IPR000719">
    <property type="entry name" value="Prot_kinase_dom"/>
</dbReference>
<keyword evidence="7 10" id="KW-0067">ATP-binding</keyword>
<dbReference type="InterPro" id="IPR017441">
    <property type="entry name" value="Protein_kinase_ATP_BS"/>
</dbReference>
<evidence type="ECO:0000256" key="12">
    <source>
        <dbReference type="SAM" id="Phobius"/>
    </source>
</evidence>
<dbReference type="RefSeq" id="WP_110482365.1">
    <property type="nucleotide sequence ID" value="NZ_CP024988.1"/>
</dbReference>
<feature type="domain" description="PASTA" evidence="14">
    <location>
        <begin position="502"/>
        <end position="570"/>
    </location>
</feature>
<evidence type="ECO:0000256" key="6">
    <source>
        <dbReference type="ARBA" id="ARBA00022777"/>
    </source>
</evidence>
<dbReference type="PROSITE" id="PS00107">
    <property type="entry name" value="PROTEIN_KINASE_ATP"/>
    <property type="match status" value="1"/>
</dbReference>
<dbReference type="InterPro" id="IPR011009">
    <property type="entry name" value="Kinase-like_dom_sf"/>
</dbReference>
<evidence type="ECO:0000313" key="16">
    <source>
        <dbReference type="Proteomes" id="UP000247696"/>
    </source>
</evidence>
<dbReference type="PROSITE" id="PS50011">
    <property type="entry name" value="PROTEIN_KINASE_DOM"/>
    <property type="match status" value="1"/>
</dbReference>
<dbReference type="Gene3D" id="1.10.510.10">
    <property type="entry name" value="Transferase(Phosphotransferase) domain 1"/>
    <property type="match status" value="1"/>
</dbReference>
<sequence>MDLTNAVLGGRYRLGAVIGTGGMSDVYAATDELLGRDVAVKMMRADLARDDTFLERFRREAKNAAKLNHHAIVAVYDTGQTDPGSGSVPYIVMERVHGSTLREILRDSGPLPLPEAGRIMAEVCRALSFSHEAGIIHRDVKPANIMITNTGAVKVMDFGIARALSDSTSAMTQTSAVIGTAQYLSPEQARGRSADARSDLYAAGCVLYEITTGRPPFSGESPFSVAFQHVQDAPTPPSSLPGMHLDARQSLALDSVTLTAMAKDPSDRYDSAAEMADDLQALAENRMPLAAVNYEDAEVSGDGTGPGGARAAGAAAAGLAGGVAGAHDAASRRRDRRTGEPAPQNAPQNAPQTHSEPATTVFGAPDTRAASTRRESATVPAGGASSPGPGEYRRHSRRRRGAVTAVVTVVALALLGVGGVVGYNALQSTDPLETPATQVTVPDVKGMSQSDAVNLLEDAGFDVDVTEVPDADIERGLAVRTDPVAASSVPQGSKITVVISSGKEITEVPDLTGMTTVRAQQALADVGLKLRSEVSEQSSDTVRAGQIISQSPGQGSQVSKGTEVAITVSTGTEDVRVPTVSGQDLETARANLEGAGFAVSVEMVDSAEPENKVLAAENEGTQQPKGSTVTLTVSRGNQFLMPDLSGQTIDAVTGELRDAGWTGSGVRREDVRTLDPLAIDKIVGQSPTAGTLVSKDATVTVRVNVLGLPTTPGF</sequence>
<gene>
    <name evidence="15" type="primary">pknB</name>
    <name evidence="15" type="ORF">Csp1_00920</name>
</gene>
<evidence type="ECO:0000259" key="14">
    <source>
        <dbReference type="PROSITE" id="PS51178"/>
    </source>
</evidence>
<keyword evidence="4" id="KW-0677">Repeat</keyword>
<dbReference type="InterPro" id="IPR008271">
    <property type="entry name" value="Ser/Thr_kinase_AS"/>
</dbReference>
<feature type="region of interest" description="Disordered" evidence="11">
    <location>
        <begin position="324"/>
        <end position="400"/>
    </location>
</feature>
<feature type="region of interest" description="Disordered" evidence="11">
    <location>
        <begin position="541"/>
        <end position="561"/>
    </location>
</feature>
<dbReference type="FunFam" id="1.10.510.10:FF:000021">
    <property type="entry name" value="Serine/threonine protein kinase"/>
    <property type="match status" value="1"/>
</dbReference>
<feature type="domain" description="Protein kinase" evidence="13">
    <location>
        <begin position="12"/>
        <end position="282"/>
    </location>
</feature>
<dbReference type="Pfam" id="PF00069">
    <property type="entry name" value="Pkinase"/>
    <property type="match status" value="1"/>
</dbReference>
<dbReference type="SUPFAM" id="SSF56112">
    <property type="entry name" value="Protein kinase-like (PK-like)"/>
    <property type="match status" value="1"/>
</dbReference>
<evidence type="ECO:0000256" key="2">
    <source>
        <dbReference type="ARBA" id="ARBA00022527"/>
    </source>
</evidence>
<evidence type="ECO:0000256" key="3">
    <source>
        <dbReference type="ARBA" id="ARBA00022679"/>
    </source>
</evidence>
<dbReference type="GO" id="GO:0005524">
    <property type="term" value="F:ATP binding"/>
    <property type="evidence" value="ECO:0007669"/>
    <property type="project" value="UniProtKB-UniRule"/>
</dbReference>
<dbReference type="OrthoDB" id="9762169at2"/>
<dbReference type="SMART" id="SM00740">
    <property type="entry name" value="PASTA"/>
    <property type="match status" value="4"/>
</dbReference>
<evidence type="ECO:0000256" key="5">
    <source>
        <dbReference type="ARBA" id="ARBA00022741"/>
    </source>
</evidence>
<dbReference type="InterPro" id="IPR005543">
    <property type="entry name" value="PASTA_dom"/>
</dbReference>
<evidence type="ECO:0000256" key="11">
    <source>
        <dbReference type="SAM" id="MobiDB-lite"/>
    </source>
</evidence>
<dbReference type="CDD" id="cd06577">
    <property type="entry name" value="PASTA_pknB"/>
    <property type="match status" value="4"/>
</dbReference>
<reference evidence="16" key="1">
    <citation type="submission" date="2017-11" db="EMBL/GenBank/DDBJ databases">
        <title>Otitis media/interna in a cat caused by the recently described species Corynebacterium provencense.</title>
        <authorList>
            <person name="Kittl S."/>
            <person name="Brodard I."/>
            <person name="Rychener L."/>
            <person name="Jores J."/>
            <person name="Roosje P."/>
            <person name="Gobeli Brawand S."/>
        </authorList>
    </citation>
    <scope>NUCLEOTIDE SEQUENCE [LARGE SCALE GENOMIC DNA]</scope>
    <source>
        <strain evidence="16">17KM38</strain>
    </source>
</reference>
<dbReference type="PANTHER" id="PTHR43289:SF6">
    <property type="entry name" value="SERINE_THREONINE-PROTEIN KINASE NEKL-3"/>
    <property type="match status" value="1"/>
</dbReference>
<dbReference type="STRING" id="1737425.GCA_900049755_02847"/>
<dbReference type="FunFam" id="3.30.200.20:FF:000035">
    <property type="entry name" value="Serine/threonine protein kinase Stk1"/>
    <property type="match status" value="1"/>
</dbReference>
<dbReference type="GO" id="GO:0004674">
    <property type="term" value="F:protein serine/threonine kinase activity"/>
    <property type="evidence" value="ECO:0007669"/>
    <property type="project" value="UniProtKB-KW"/>
</dbReference>
<protein>
    <recommendedName>
        <fullName evidence="1">non-specific serine/threonine protein kinase</fullName>
        <ecNumber evidence="1">2.7.11.1</ecNumber>
    </recommendedName>
</protein>
<feature type="domain" description="PASTA" evidence="14">
    <location>
        <begin position="571"/>
        <end position="635"/>
    </location>
</feature>
<keyword evidence="12" id="KW-1133">Transmembrane helix</keyword>
<dbReference type="EMBL" id="CP024988">
    <property type="protein sequence ID" value="AWT24921.1"/>
    <property type="molecule type" value="Genomic_DNA"/>
</dbReference>
<dbReference type="EC" id="2.7.11.1" evidence="1"/>
<dbReference type="Pfam" id="PF03793">
    <property type="entry name" value="PASTA"/>
    <property type="match status" value="4"/>
</dbReference>
<evidence type="ECO:0000256" key="7">
    <source>
        <dbReference type="ARBA" id="ARBA00022840"/>
    </source>
</evidence>
<dbReference type="AlphaFoldDB" id="A0A2Z3YNS7"/>
<evidence type="ECO:0000256" key="10">
    <source>
        <dbReference type="PROSITE-ProRule" id="PRU10141"/>
    </source>
</evidence>
<keyword evidence="12" id="KW-0472">Membrane</keyword>
<keyword evidence="3 15" id="KW-0808">Transferase</keyword>
<dbReference type="PROSITE" id="PS51178">
    <property type="entry name" value="PASTA"/>
    <property type="match status" value="4"/>
</dbReference>
<dbReference type="Gene3D" id="3.30.200.20">
    <property type="entry name" value="Phosphorylase Kinase, domain 1"/>
    <property type="match status" value="1"/>
</dbReference>
<dbReference type="GO" id="GO:0106310">
    <property type="term" value="F:protein serine kinase activity"/>
    <property type="evidence" value="ECO:0007669"/>
    <property type="project" value="RHEA"/>
</dbReference>
<accession>A0A2Z3YNS7</accession>
<feature type="compositionally biased region" description="Low complexity" evidence="11">
    <location>
        <begin position="377"/>
        <end position="390"/>
    </location>
</feature>
<dbReference type="Gene3D" id="3.30.10.20">
    <property type="match status" value="4"/>
</dbReference>
<dbReference type="GO" id="GO:0045717">
    <property type="term" value="P:negative regulation of fatty acid biosynthetic process"/>
    <property type="evidence" value="ECO:0007669"/>
    <property type="project" value="UniProtKB-ARBA"/>
</dbReference>
<feature type="binding site" evidence="10">
    <location>
        <position position="41"/>
    </location>
    <ligand>
        <name>ATP</name>
        <dbReference type="ChEBI" id="CHEBI:30616"/>
    </ligand>
</feature>
<dbReference type="Proteomes" id="UP000247696">
    <property type="component" value="Chromosome"/>
</dbReference>
<evidence type="ECO:0000313" key="15">
    <source>
        <dbReference type="EMBL" id="AWT24921.1"/>
    </source>
</evidence>
<proteinExistence type="predicted"/>
<evidence type="ECO:0000256" key="4">
    <source>
        <dbReference type="ARBA" id="ARBA00022737"/>
    </source>
</evidence>
<feature type="compositionally biased region" description="Low complexity" evidence="11">
    <location>
        <begin position="341"/>
        <end position="352"/>
    </location>
</feature>
<keyword evidence="5 10" id="KW-0547">Nucleotide-binding</keyword>
<comment type="catalytic activity">
    <reaction evidence="8">
        <text>L-threonyl-[protein] + ATP = O-phospho-L-threonyl-[protein] + ADP + H(+)</text>
        <dbReference type="Rhea" id="RHEA:46608"/>
        <dbReference type="Rhea" id="RHEA-COMP:11060"/>
        <dbReference type="Rhea" id="RHEA-COMP:11605"/>
        <dbReference type="ChEBI" id="CHEBI:15378"/>
        <dbReference type="ChEBI" id="CHEBI:30013"/>
        <dbReference type="ChEBI" id="CHEBI:30616"/>
        <dbReference type="ChEBI" id="CHEBI:61977"/>
        <dbReference type="ChEBI" id="CHEBI:456216"/>
        <dbReference type="EC" id="2.7.11.1"/>
    </reaction>
</comment>
<dbReference type="PROSITE" id="PS00108">
    <property type="entry name" value="PROTEIN_KINASE_ST"/>
    <property type="match status" value="1"/>
</dbReference>
<feature type="domain" description="PASTA" evidence="14">
    <location>
        <begin position="434"/>
        <end position="501"/>
    </location>
</feature>
<evidence type="ECO:0000256" key="1">
    <source>
        <dbReference type="ARBA" id="ARBA00012513"/>
    </source>
</evidence>
<keyword evidence="12" id="KW-0812">Transmembrane</keyword>